<dbReference type="AlphaFoldDB" id="A0A6P7JZG0"/>
<evidence type="ECO:0000313" key="2">
    <source>
        <dbReference type="Proteomes" id="UP000515145"/>
    </source>
</evidence>
<evidence type="ECO:0000256" key="1">
    <source>
        <dbReference type="SAM" id="MobiDB-lite"/>
    </source>
</evidence>
<dbReference type="Proteomes" id="UP000515145">
    <property type="component" value="Chromosome 16"/>
</dbReference>
<dbReference type="InParanoid" id="A0A6P7JZG0"/>
<gene>
    <name evidence="3" type="primary">LOC114448961</name>
</gene>
<dbReference type="OrthoDB" id="8440936at2759"/>
<accession>A0A6P7JZG0</accession>
<feature type="compositionally biased region" description="Basic and acidic residues" evidence="1">
    <location>
        <begin position="53"/>
        <end position="64"/>
    </location>
</feature>
<reference evidence="3" key="1">
    <citation type="submission" date="2025-08" db="UniProtKB">
        <authorList>
            <consortium name="RefSeq"/>
        </authorList>
    </citation>
    <scope>IDENTIFICATION</scope>
</reference>
<feature type="compositionally biased region" description="Basic and acidic residues" evidence="1">
    <location>
        <begin position="87"/>
        <end position="102"/>
    </location>
</feature>
<organism evidence="2 3">
    <name type="scientific">Parambassis ranga</name>
    <name type="common">Indian glassy fish</name>
    <dbReference type="NCBI Taxonomy" id="210632"/>
    <lineage>
        <taxon>Eukaryota</taxon>
        <taxon>Metazoa</taxon>
        <taxon>Chordata</taxon>
        <taxon>Craniata</taxon>
        <taxon>Vertebrata</taxon>
        <taxon>Euteleostomi</taxon>
        <taxon>Actinopterygii</taxon>
        <taxon>Neopterygii</taxon>
        <taxon>Teleostei</taxon>
        <taxon>Neoteleostei</taxon>
        <taxon>Acanthomorphata</taxon>
        <taxon>Ovalentaria</taxon>
        <taxon>Ambassidae</taxon>
        <taxon>Parambassis</taxon>
    </lineage>
</organism>
<proteinExistence type="predicted"/>
<feature type="region of interest" description="Disordered" evidence="1">
    <location>
        <begin position="1"/>
        <end position="120"/>
    </location>
</feature>
<sequence>MTTEKPTPAAITAYRTPPSTTVNEQNSEDVSDAQSTEKPDNNRFPEPGLPYKHGGESRDVLKDLDSDEILTPEARDKTPLKRTTGVGRDDVMTGRLVQDHGSPELGGIQREHQASREWPDVNSEEGVMALQGAAPAGGRTIHKLNRQAAPGRVNGANGMLAPSRSREMLDQDSLEENTGRVVVGGNIDYDDTREYISSETYPVAPPEHRQPTSLSVPTKRRAA</sequence>
<name>A0A6P7JZG0_9TELE</name>
<keyword evidence="2" id="KW-1185">Reference proteome</keyword>
<dbReference type="RefSeq" id="XP_028282032.1">
    <property type="nucleotide sequence ID" value="XM_028426231.1"/>
</dbReference>
<dbReference type="GeneID" id="114448961"/>
<evidence type="ECO:0000313" key="3">
    <source>
        <dbReference type="RefSeq" id="XP_028282032.1"/>
    </source>
</evidence>
<feature type="region of interest" description="Disordered" evidence="1">
    <location>
        <begin position="166"/>
        <end position="223"/>
    </location>
</feature>
<protein>
    <submittedName>
        <fullName evidence="3">Uncharacterized protein LOC114448961</fullName>
    </submittedName>
</protein>
<feature type="compositionally biased region" description="Basic and acidic residues" evidence="1">
    <location>
        <begin position="109"/>
        <end position="119"/>
    </location>
</feature>